<name>A0A419TAY9_9FIRM</name>
<sequence length="654" mass="74881">MQVVNHGCTLDCWDLCKFKVYIDNGKVVKIEGDKGHPYTKGIICVKGKKHLERLYHKNRKYSPMFKKNGKWIEITFNEALELISKKLRNYKEKFGSSSILHYFESGSGGVLKSIENIFFNFLGGITLPKGSLCWGAGIQAQKYDFGDIKGHTLDDILNSKNIIIWGRNPANTSIHLMYMLKKAKKKGKRIIVIDPIYTDTAKIADTYIRINPSTDGALAMAITKIIIEEKLYNESFVRNYIKGFKEYNNYLKTLDLDYLSDETGVGIEIIRKLAYLYTQKGPSTTYIGYGLQRYKNGGNTVRAIDALASISGNIGIEGGGVNYANRVYPDILNLDPYNSLKYAHNTRYFNVSNFYNFIIKEDNPPIKAMFITKANPLTQMPNLNKVKLAFEKIDFKVCIDLFMTDTANECDLFIPCTNTLESEDIVFSSMNNPYIIYNEKAVEPKNKLMDEYYFFQELSKKMDIKEYPLVSKKEYLNKVIEPLKEINIDLEKIKEGKITIQTEKVAWKNLEFKTPSKKIEIYSEKAKGDGLSPLPVYNKQTNNKIRLITSHPRDSLFSQHFMDVKGITKAYLNSNLAKSYDLKDNEKVTLKSKNGEIKVQVIIKDNIPDNIIHMYIGWWHKHGAPNFLTNNISSDMGGQIAFNDTFVEIIKNNN</sequence>
<protein>
    <submittedName>
        <fullName evidence="6">Molybdopterin oxidoreductase</fullName>
    </submittedName>
</protein>
<dbReference type="PROSITE" id="PS51669">
    <property type="entry name" value="4FE4S_MOW_BIS_MGD"/>
    <property type="match status" value="1"/>
</dbReference>
<dbReference type="GO" id="GO:0051536">
    <property type="term" value="F:iron-sulfur cluster binding"/>
    <property type="evidence" value="ECO:0007669"/>
    <property type="project" value="UniProtKB-KW"/>
</dbReference>
<reference evidence="6 7" key="1">
    <citation type="submission" date="2016-08" db="EMBL/GenBank/DDBJ databases">
        <title>Novel Firmicutes and Novel Genomes.</title>
        <authorList>
            <person name="Poppleton D.I."/>
            <person name="Gribaldo S."/>
        </authorList>
    </citation>
    <scope>NUCLEOTIDE SEQUENCE [LARGE SCALE GENOMIC DNA]</scope>
    <source>
        <strain evidence="6 7">CTT3</strain>
    </source>
</reference>
<dbReference type="EMBL" id="MCIB01000001">
    <property type="protein sequence ID" value="RKD34622.1"/>
    <property type="molecule type" value="Genomic_DNA"/>
</dbReference>
<dbReference type="SMART" id="SM00926">
    <property type="entry name" value="Molybdop_Fe4S4"/>
    <property type="match status" value="1"/>
</dbReference>
<dbReference type="Pfam" id="PF00384">
    <property type="entry name" value="Molybdopterin"/>
    <property type="match status" value="1"/>
</dbReference>
<dbReference type="InterPro" id="IPR050612">
    <property type="entry name" value="Prok_Mopterin_Oxidored"/>
</dbReference>
<keyword evidence="3" id="KW-0408">Iron</keyword>
<dbReference type="GO" id="GO:0016491">
    <property type="term" value="F:oxidoreductase activity"/>
    <property type="evidence" value="ECO:0007669"/>
    <property type="project" value="InterPro"/>
</dbReference>
<keyword evidence="2" id="KW-0479">Metal-binding</keyword>
<dbReference type="Gene3D" id="3.30.2070.10">
    <property type="entry name" value="Formate dehydrogenase/DMSO reductase"/>
    <property type="match status" value="1"/>
</dbReference>
<dbReference type="Gene3D" id="3.40.228.10">
    <property type="entry name" value="Dimethylsulfoxide Reductase, domain 2"/>
    <property type="match status" value="1"/>
</dbReference>
<evidence type="ECO:0000313" key="6">
    <source>
        <dbReference type="EMBL" id="RKD34622.1"/>
    </source>
</evidence>
<evidence type="ECO:0000256" key="4">
    <source>
        <dbReference type="ARBA" id="ARBA00023014"/>
    </source>
</evidence>
<dbReference type="SUPFAM" id="SSF50692">
    <property type="entry name" value="ADC-like"/>
    <property type="match status" value="1"/>
</dbReference>
<evidence type="ECO:0000313" key="7">
    <source>
        <dbReference type="Proteomes" id="UP000284177"/>
    </source>
</evidence>
<dbReference type="GO" id="GO:0046872">
    <property type="term" value="F:metal ion binding"/>
    <property type="evidence" value="ECO:0007669"/>
    <property type="project" value="UniProtKB-KW"/>
</dbReference>
<dbReference type="PANTHER" id="PTHR43742">
    <property type="entry name" value="TRIMETHYLAMINE-N-OXIDE REDUCTASE"/>
    <property type="match status" value="1"/>
</dbReference>
<dbReference type="CDD" id="cd02766">
    <property type="entry name" value="MopB_3"/>
    <property type="match status" value="1"/>
</dbReference>
<comment type="caution">
    <text evidence="6">The sequence shown here is derived from an EMBL/GenBank/DDBJ whole genome shotgun (WGS) entry which is preliminary data.</text>
</comment>
<dbReference type="AlphaFoldDB" id="A0A419TAY9"/>
<dbReference type="Proteomes" id="UP000284177">
    <property type="component" value="Unassembled WGS sequence"/>
</dbReference>
<keyword evidence="4" id="KW-0411">Iron-sulfur</keyword>
<dbReference type="Pfam" id="PF04879">
    <property type="entry name" value="Molybdop_Fe4S4"/>
    <property type="match status" value="1"/>
</dbReference>
<dbReference type="OrthoDB" id="9803192at2"/>
<organism evidence="6 7">
    <name type="scientific">Thermohalobacter berrensis</name>
    <dbReference type="NCBI Taxonomy" id="99594"/>
    <lineage>
        <taxon>Bacteria</taxon>
        <taxon>Bacillati</taxon>
        <taxon>Bacillota</taxon>
        <taxon>Tissierellia</taxon>
        <taxon>Tissierellales</taxon>
        <taxon>Thermohalobacteraceae</taxon>
        <taxon>Thermohalobacter</taxon>
    </lineage>
</organism>
<gene>
    <name evidence="6" type="ORF">BET03_02005</name>
</gene>
<dbReference type="GO" id="GO:0043546">
    <property type="term" value="F:molybdopterin cofactor binding"/>
    <property type="evidence" value="ECO:0007669"/>
    <property type="project" value="InterPro"/>
</dbReference>
<dbReference type="InterPro" id="IPR006656">
    <property type="entry name" value="Mopterin_OxRdtase"/>
</dbReference>
<dbReference type="Pfam" id="PF01568">
    <property type="entry name" value="Molydop_binding"/>
    <property type="match status" value="1"/>
</dbReference>
<dbReference type="InterPro" id="IPR006963">
    <property type="entry name" value="Mopterin_OxRdtase_4Fe-4S_dom"/>
</dbReference>
<dbReference type="PANTHER" id="PTHR43742:SF6">
    <property type="entry name" value="OXIDOREDUCTASE YYAE-RELATED"/>
    <property type="match status" value="1"/>
</dbReference>
<dbReference type="SUPFAM" id="SSF53706">
    <property type="entry name" value="Formate dehydrogenase/DMSO reductase, domains 1-3"/>
    <property type="match status" value="1"/>
</dbReference>
<proteinExistence type="inferred from homology"/>
<accession>A0A419TAY9</accession>
<dbReference type="Gene3D" id="3.40.50.740">
    <property type="match status" value="1"/>
</dbReference>
<dbReference type="InterPro" id="IPR009010">
    <property type="entry name" value="Asp_de-COase-like_dom_sf"/>
</dbReference>
<keyword evidence="7" id="KW-1185">Reference proteome</keyword>
<dbReference type="RefSeq" id="WP_120166706.1">
    <property type="nucleotide sequence ID" value="NZ_MCIB01000001.1"/>
</dbReference>
<dbReference type="Gene3D" id="2.40.40.20">
    <property type="match status" value="1"/>
</dbReference>
<evidence type="ECO:0000256" key="3">
    <source>
        <dbReference type="ARBA" id="ARBA00023004"/>
    </source>
</evidence>
<evidence type="ECO:0000259" key="5">
    <source>
        <dbReference type="PROSITE" id="PS51669"/>
    </source>
</evidence>
<feature type="domain" description="4Fe-4S Mo/W bis-MGD-type" evidence="5">
    <location>
        <begin position="1"/>
        <end position="58"/>
    </location>
</feature>
<dbReference type="CDD" id="cd02775">
    <property type="entry name" value="MopB_CT"/>
    <property type="match status" value="1"/>
</dbReference>
<evidence type="ECO:0000256" key="1">
    <source>
        <dbReference type="ARBA" id="ARBA00010312"/>
    </source>
</evidence>
<evidence type="ECO:0000256" key="2">
    <source>
        <dbReference type="ARBA" id="ARBA00022723"/>
    </source>
</evidence>
<comment type="similarity">
    <text evidence="1">Belongs to the prokaryotic molybdopterin-containing oxidoreductase family.</text>
</comment>
<dbReference type="InterPro" id="IPR006657">
    <property type="entry name" value="MoPterin_dinucl-bd_dom"/>
</dbReference>
<dbReference type="Gene3D" id="2.20.25.90">
    <property type="entry name" value="ADC-like domains"/>
    <property type="match status" value="1"/>
</dbReference>